<evidence type="ECO:0000313" key="1">
    <source>
        <dbReference type="EMBL" id="MBX45783.1"/>
    </source>
</evidence>
<organism evidence="1">
    <name type="scientific">Rhizophora mucronata</name>
    <name type="common">Asiatic mangrove</name>
    <dbReference type="NCBI Taxonomy" id="61149"/>
    <lineage>
        <taxon>Eukaryota</taxon>
        <taxon>Viridiplantae</taxon>
        <taxon>Streptophyta</taxon>
        <taxon>Embryophyta</taxon>
        <taxon>Tracheophyta</taxon>
        <taxon>Spermatophyta</taxon>
        <taxon>Magnoliopsida</taxon>
        <taxon>eudicotyledons</taxon>
        <taxon>Gunneridae</taxon>
        <taxon>Pentapetalae</taxon>
        <taxon>rosids</taxon>
        <taxon>fabids</taxon>
        <taxon>Malpighiales</taxon>
        <taxon>Rhizophoraceae</taxon>
        <taxon>Rhizophora</taxon>
    </lineage>
</organism>
<accession>A0A2P2NTM8</accession>
<reference evidence="1" key="1">
    <citation type="submission" date="2018-02" db="EMBL/GenBank/DDBJ databases">
        <title>Rhizophora mucronata_Transcriptome.</title>
        <authorList>
            <person name="Meera S.P."/>
            <person name="Sreeshan A."/>
            <person name="Augustine A."/>
        </authorList>
    </citation>
    <scope>NUCLEOTIDE SEQUENCE</scope>
    <source>
        <tissue evidence="1">Leaf</tissue>
    </source>
</reference>
<proteinExistence type="predicted"/>
<protein>
    <submittedName>
        <fullName evidence="1">Uncharacterized protein</fullName>
    </submittedName>
</protein>
<dbReference type="AlphaFoldDB" id="A0A2P2NTM8"/>
<sequence length="42" mass="4904">MMLVFYSNMKAFHPYMYCLKKHSSQGLLMEESNPGKQVACLF</sequence>
<dbReference type="EMBL" id="GGEC01065299">
    <property type="protein sequence ID" value="MBX45783.1"/>
    <property type="molecule type" value="Transcribed_RNA"/>
</dbReference>
<name>A0A2P2NTM8_RHIMU</name>